<accession>A0A6A3BUN6</accession>
<evidence type="ECO:0000313" key="3">
    <source>
        <dbReference type="Proteomes" id="UP000436088"/>
    </source>
</evidence>
<dbReference type="AlphaFoldDB" id="A0A6A3BUN6"/>
<dbReference type="EMBL" id="VEPZ02000812">
    <property type="protein sequence ID" value="KAE8718589.1"/>
    <property type="molecule type" value="Genomic_DNA"/>
</dbReference>
<dbReference type="InterPro" id="IPR050823">
    <property type="entry name" value="Plant_Ser_Thr_Prot_Kinase"/>
</dbReference>
<feature type="region of interest" description="Disordered" evidence="1">
    <location>
        <begin position="254"/>
        <end position="279"/>
    </location>
</feature>
<name>A0A6A3BUN6_HIBSY</name>
<reference evidence="2" key="1">
    <citation type="submission" date="2019-09" db="EMBL/GenBank/DDBJ databases">
        <title>Draft genome information of white flower Hibiscus syriacus.</title>
        <authorList>
            <person name="Kim Y.-M."/>
        </authorList>
    </citation>
    <scope>NUCLEOTIDE SEQUENCE [LARGE SCALE GENOMIC DNA]</scope>
    <source>
        <strain evidence="2">YM2019G1</strain>
    </source>
</reference>
<evidence type="ECO:0000256" key="1">
    <source>
        <dbReference type="SAM" id="MobiDB-lite"/>
    </source>
</evidence>
<evidence type="ECO:0000313" key="2">
    <source>
        <dbReference type="EMBL" id="KAE8718589.1"/>
    </source>
</evidence>
<gene>
    <name evidence="2" type="ORF">F3Y22_tig00110013pilonHSYRG00649</name>
</gene>
<proteinExistence type="predicted"/>
<dbReference type="Proteomes" id="UP000436088">
    <property type="component" value="Unassembled WGS sequence"/>
</dbReference>
<sequence>MLLSKMPLLQWNLKNRKSLRVVEISEGTEVIYSTASSASISQYYCAEDNGKFQNRESACHHFSSDRCTSEGLSSVMYKASFGEETLISKKFEATVTRLHPSTQGLRDFINEVNTCIIATSKSLRALYGRSDGPPLDWNTRMKIALCSAQGLTFLHEEGPFQAMYNEFSTANIQIDKDFSAKLSGWLCRSYPGDRTDLQLSLIMDPQLKGRFPMKAARTDKFLAITAFGARMSFSPTGPPNLPLTLPPRACSSTMSLEELERQGSQRSHRQPLEGLVWKD</sequence>
<dbReference type="SUPFAM" id="SSF56112">
    <property type="entry name" value="Protein kinase-like (PK-like)"/>
    <property type="match status" value="1"/>
</dbReference>
<dbReference type="InterPro" id="IPR011009">
    <property type="entry name" value="Kinase-like_dom_sf"/>
</dbReference>
<organism evidence="2 3">
    <name type="scientific">Hibiscus syriacus</name>
    <name type="common">Rose of Sharon</name>
    <dbReference type="NCBI Taxonomy" id="106335"/>
    <lineage>
        <taxon>Eukaryota</taxon>
        <taxon>Viridiplantae</taxon>
        <taxon>Streptophyta</taxon>
        <taxon>Embryophyta</taxon>
        <taxon>Tracheophyta</taxon>
        <taxon>Spermatophyta</taxon>
        <taxon>Magnoliopsida</taxon>
        <taxon>eudicotyledons</taxon>
        <taxon>Gunneridae</taxon>
        <taxon>Pentapetalae</taxon>
        <taxon>rosids</taxon>
        <taxon>malvids</taxon>
        <taxon>Malvales</taxon>
        <taxon>Malvaceae</taxon>
        <taxon>Malvoideae</taxon>
        <taxon>Hibiscus</taxon>
    </lineage>
</organism>
<keyword evidence="3" id="KW-1185">Reference proteome</keyword>
<comment type="caution">
    <text evidence="2">The sequence shown here is derived from an EMBL/GenBank/DDBJ whole genome shotgun (WGS) entry which is preliminary data.</text>
</comment>
<dbReference type="Gene3D" id="1.10.510.10">
    <property type="entry name" value="Transferase(Phosphotransferase) domain 1"/>
    <property type="match status" value="1"/>
</dbReference>
<protein>
    <submittedName>
        <fullName evidence="2">Detected protein of confused Function</fullName>
    </submittedName>
</protein>
<dbReference type="PANTHER" id="PTHR45621">
    <property type="entry name" value="OS01G0588500 PROTEIN-RELATED"/>
    <property type="match status" value="1"/>
</dbReference>